<accession>A0AAE1QK11</accession>
<sequence>MCGGGSGGILVVDDDDPEAPPPFKQVVVGICAMDKKSKSKPRKEILTRLQELEFICTVIFPEEVILKEPVEKWPLSD</sequence>
<comment type="catalytic activity">
    <reaction evidence="2">
        <text>1D-myo-inositol hexakisphosphate + ATP = 1-diphospho-1D-myo-inositol 2,3,4,5,6-pentakisphosphate + ADP</text>
        <dbReference type="Rhea" id="RHEA:37459"/>
        <dbReference type="ChEBI" id="CHEBI:30616"/>
        <dbReference type="ChEBI" id="CHEBI:58130"/>
        <dbReference type="ChEBI" id="CHEBI:74946"/>
        <dbReference type="ChEBI" id="CHEBI:456216"/>
        <dbReference type="EC" id="2.7.4.24"/>
    </reaction>
    <physiologicalReaction direction="left-to-right" evidence="2">
        <dbReference type="Rhea" id="RHEA:37460"/>
    </physiologicalReaction>
</comment>
<keyword evidence="5" id="KW-1185">Reference proteome</keyword>
<reference evidence="4" key="1">
    <citation type="submission" date="2023-11" db="EMBL/GenBank/DDBJ databases">
        <title>Genome assemblies of two species of porcelain crab, Petrolisthes cinctipes and Petrolisthes manimaculis (Anomura: Porcellanidae).</title>
        <authorList>
            <person name="Angst P."/>
        </authorList>
    </citation>
    <scope>NUCLEOTIDE SEQUENCE</scope>
    <source>
        <strain evidence="4">PB745_02</strain>
        <tissue evidence="4">Gill</tissue>
    </source>
</reference>
<dbReference type="AlphaFoldDB" id="A0AAE1QK11"/>
<dbReference type="EMBL" id="JAWZYT010000088">
    <property type="protein sequence ID" value="KAK4328314.1"/>
    <property type="molecule type" value="Genomic_DNA"/>
</dbReference>
<dbReference type="Gene3D" id="3.40.50.11950">
    <property type="match status" value="1"/>
</dbReference>
<dbReference type="PANTHER" id="PTHR12750">
    <property type="entry name" value="DIPHOSPHOINOSITOL PENTAKISPHOSPHATE KINASE"/>
    <property type="match status" value="1"/>
</dbReference>
<name>A0AAE1QK11_9EUCA</name>
<proteinExistence type="predicted"/>
<dbReference type="GO" id="GO:0005829">
    <property type="term" value="C:cytosol"/>
    <property type="evidence" value="ECO:0007669"/>
    <property type="project" value="TreeGrafter"/>
</dbReference>
<evidence type="ECO:0000256" key="2">
    <source>
        <dbReference type="ARBA" id="ARBA00034629"/>
    </source>
</evidence>
<dbReference type="Pfam" id="PF18086">
    <property type="entry name" value="PPIP5K2_N"/>
    <property type="match status" value="1"/>
</dbReference>
<comment type="catalytic activity">
    <reaction evidence="1">
        <text>5-diphospho-1D-myo-inositol 1,2,3,4,6-pentakisphosphate + ATP + H(+) = 1,5-bis(diphospho)-1D-myo-inositol 2,3,4,6-tetrakisphosphate + ADP</text>
        <dbReference type="Rhea" id="RHEA:10276"/>
        <dbReference type="ChEBI" id="CHEBI:15378"/>
        <dbReference type="ChEBI" id="CHEBI:30616"/>
        <dbReference type="ChEBI" id="CHEBI:58628"/>
        <dbReference type="ChEBI" id="CHEBI:77983"/>
        <dbReference type="ChEBI" id="CHEBI:456216"/>
        <dbReference type="EC" id="2.7.4.24"/>
    </reaction>
    <physiologicalReaction direction="left-to-right" evidence="1">
        <dbReference type="Rhea" id="RHEA:10277"/>
    </physiologicalReaction>
</comment>
<evidence type="ECO:0000313" key="4">
    <source>
        <dbReference type="EMBL" id="KAK4328314.1"/>
    </source>
</evidence>
<dbReference type="GO" id="GO:0000828">
    <property type="term" value="F:inositol hexakisphosphate kinase activity"/>
    <property type="evidence" value="ECO:0007669"/>
    <property type="project" value="TreeGrafter"/>
</dbReference>
<comment type="caution">
    <text evidence="4">The sequence shown here is derived from an EMBL/GenBank/DDBJ whole genome shotgun (WGS) entry which is preliminary data.</text>
</comment>
<dbReference type="InterPro" id="IPR040557">
    <property type="entry name" value="VIP1_N"/>
</dbReference>
<evidence type="ECO:0000256" key="1">
    <source>
        <dbReference type="ARBA" id="ARBA00033696"/>
    </source>
</evidence>
<dbReference type="Proteomes" id="UP001292094">
    <property type="component" value="Unassembled WGS sequence"/>
</dbReference>
<evidence type="ECO:0000259" key="3">
    <source>
        <dbReference type="Pfam" id="PF18086"/>
    </source>
</evidence>
<dbReference type="GO" id="GO:0032958">
    <property type="term" value="P:inositol phosphate biosynthetic process"/>
    <property type="evidence" value="ECO:0007669"/>
    <property type="project" value="TreeGrafter"/>
</dbReference>
<evidence type="ECO:0000313" key="5">
    <source>
        <dbReference type="Proteomes" id="UP001292094"/>
    </source>
</evidence>
<dbReference type="PANTHER" id="PTHR12750:SF9">
    <property type="entry name" value="INOSITOL HEXAKISPHOSPHATE AND DIPHOSPHOINOSITOL-PENTAKISPHOSPHATE KINASE"/>
    <property type="match status" value="1"/>
</dbReference>
<feature type="domain" description="VIP1 N-terminal" evidence="3">
    <location>
        <begin position="26"/>
        <end position="77"/>
    </location>
</feature>
<protein>
    <recommendedName>
        <fullName evidence="3">VIP1 N-terminal domain-containing protein</fullName>
    </recommendedName>
</protein>
<gene>
    <name evidence="4" type="ORF">Pmani_001258</name>
</gene>
<dbReference type="InterPro" id="IPR037446">
    <property type="entry name" value="His_Pase_VIP1"/>
</dbReference>
<organism evidence="4 5">
    <name type="scientific">Petrolisthes manimaculis</name>
    <dbReference type="NCBI Taxonomy" id="1843537"/>
    <lineage>
        <taxon>Eukaryota</taxon>
        <taxon>Metazoa</taxon>
        <taxon>Ecdysozoa</taxon>
        <taxon>Arthropoda</taxon>
        <taxon>Crustacea</taxon>
        <taxon>Multicrustacea</taxon>
        <taxon>Malacostraca</taxon>
        <taxon>Eumalacostraca</taxon>
        <taxon>Eucarida</taxon>
        <taxon>Decapoda</taxon>
        <taxon>Pleocyemata</taxon>
        <taxon>Anomura</taxon>
        <taxon>Galatheoidea</taxon>
        <taxon>Porcellanidae</taxon>
        <taxon>Petrolisthes</taxon>
    </lineage>
</organism>
<dbReference type="GO" id="GO:0006020">
    <property type="term" value="P:inositol metabolic process"/>
    <property type="evidence" value="ECO:0007669"/>
    <property type="project" value="TreeGrafter"/>
</dbReference>
<dbReference type="GO" id="GO:0033857">
    <property type="term" value="F:5-diphosphoinositol pentakisphosphate 1-kinase activity"/>
    <property type="evidence" value="ECO:0007669"/>
    <property type="project" value="TreeGrafter"/>
</dbReference>